<dbReference type="EMBL" id="CM001223">
    <property type="protein sequence ID" value="AES78047.1"/>
    <property type="molecule type" value="Genomic_DNA"/>
</dbReference>
<keyword evidence="3" id="KW-1185">Reference proteome</keyword>
<proteinExistence type="predicted"/>
<dbReference type="AlphaFoldDB" id="G7KWQ8"/>
<gene>
    <name evidence="1" type="ordered locus">MTR_7g023910</name>
</gene>
<evidence type="ECO:0000313" key="2">
    <source>
        <dbReference type="EnsemblPlants" id="AES78047"/>
    </source>
</evidence>
<dbReference type="EnsemblPlants" id="AES78047">
    <property type="protein sequence ID" value="AES78047"/>
    <property type="gene ID" value="MTR_7g023910"/>
</dbReference>
<dbReference type="HOGENOM" id="CLU_2254157_0_0_1"/>
<sequence length="104" mass="11658">MRGAIGRTCSVSNSHWPEAHFRSILQKHTSEAYFRSTLQKRTSGALFRSRPEASQEAPVPASPVSRSCVFFTYFCFELAFGVNMKVLDNFVSFLMALVSGPNDF</sequence>
<reference evidence="1 3" key="2">
    <citation type="journal article" date="2014" name="BMC Genomics">
        <title>An improved genome release (version Mt4.0) for the model legume Medicago truncatula.</title>
        <authorList>
            <person name="Tang H."/>
            <person name="Krishnakumar V."/>
            <person name="Bidwell S."/>
            <person name="Rosen B."/>
            <person name="Chan A."/>
            <person name="Zhou S."/>
            <person name="Gentzbittel L."/>
            <person name="Childs K.L."/>
            <person name="Yandell M."/>
            <person name="Gundlach H."/>
            <person name="Mayer K.F."/>
            <person name="Schwartz D.C."/>
            <person name="Town C.D."/>
        </authorList>
    </citation>
    <scope>GENOME REANNOTATION</scope>
    <source>
        <strain evidence="2 3">cv. Jemalong A17</strain>
    </source>
</reference>
<name>G7KWQ8_MEDTR</name>
<reference evidence="1 3" key="1">
    <citation type="journal article" date="2011" name="Nature">
        <title>The Medicago genome provides insight into the evolution of rhizobial symbioses.</title>
        <authorList>
            <person name="Young N.D."/>
            <person name="Debelle F."/>
            <person name="Oldroyd G.E."/>
            <person name="Geurts R."/>
            <person name="Cannon S.B."/>
            <person name="Udvardi M.K."/>
            <person name="Benedito V.A."/>
            <person name="Mayer K.F."/>
            <person name="Gouzy J."/>
            <person name="Schoof H."/>
            <person name="Van de Peer Y."/>
            <person name="Proost S."/>
            <person name="Cook D.R."/>
            <person name="Meyers B.C."/>
            <person name="Spannagl M."/>
            <person name="Cheung F."/>
            <person name="De Mita S."/>
            <person name="Krishnakumar V."/>
            <person name="Gundlach H."/>
            <person name="Zhou S."/>
            <person name="Mudge J."/>
            <person name="Bharti A.K."/>
            <person name="Murray J.D."/>
            <person name="Naoumkina M.A."/>
            <person name="Rosen B."/>
            <person name="Silverstein K.A."/>
            <person name="Tang H."/>
            <person name="Rombauts S."/>
            <person name="Zhao P.X."/>
            <person name="Zhou P."/>
            <person name="Barbe V."/>
            <person name="Bardou P."/>
            <person name="Bechner M."/>
            <person name="Bellec A."/>
            <person name="Berger A."/>
            <person name="Berges H."/>
            <person name="Bidwell S."/>
            <person name="Bisseling T."/>
            <person name="Choisne N."/>
            <person name="Couloux A."/>
            <person name="Denny R."/>
            <person name="Deshpande S."/>
            <person name="Dai X."/>
            <person name="Doyle J.J."/>
            <person name="Dudez A.M."/>
            <person name="Farmer A.D."/>
            <person name="Fouteau S."/>
            <person name="Franken C."/>
            <person name="Gibelin C."/>
            <person name="Gish J."/>
            <person name="Goldstein S."/>
            <person name="Gonzalez A.J."/>
            <person name="Green P.J."/>
            <person name="Hallab A."/>
            <person name="Hartog M."/>
            <person name="Hua A."/>
            <person name="Humphray S.J."/>
            <person name="Jeong D.H."/>
            <person name="Jing Y."/>
            <person name="Jocker A."/>
            <person name="Kenton S.M."/>
            <person name="Kim D.J."/>
            <person name="Klee K."/>
            <person name="Lai H."/>
            <person name="Lang C."/>
            <person name="Lin S."/>
            <person name="Macmil S.L."/>
            <person name="Magdelenat G."/>
            <person name="Matthews L."/>
            <person name="McCorrison J."/>
            <person name="Monaghan E.L."/>
            <person name="Mun J.H."/>
            <person name="Najar F.Z."/>
            <person name="Nicholson C."/>
            <person name="Noirot C."/>
            <person name="O'Bleness M."/>
            <person name="Paule C.R."/>
            <person name="Poulain J."/>
            <person name="Prion F."/>
            <person name="Qin B."/>
            <person name="Qu C."/>
            <person name="Retzel E.F."/>
            <person name="Riddle C."/>
            <person name="Sallet E."/>
            <person name="Samain S."/>
            <person name="Samson N."/>
            <person name="Sanders I."/>
            <person name="Saurat O."/>
            <person name="Scarpelli C."/>
            <person name="Schiex T."/>
            <person name="Segurens B."/>
            <person name="Severin A.J."/>
            <person name="Sherrier D.J."/>
            <person name="Shi R."/>
            <person name="Sims S."/>
            <person name="Singer S.R."/>
            <person name="Sinharoy S."/>
            <person name="Sterck L."/>
            <person name="Viollet A."/>
            <person name="Wang B.B."/>
            <person name="Wang K."/>
            <person name="Wang M."/>
            <person name="Wang X."/>
            <person name="Warfsmann J."/>
            <person name="Weissenbach J."/>
            <person name="White D.D."/>
            <person name="White J.D."/>
            <person name="Wiley G.B."/>
            <person name="Wincker P."/>
            <person name="Xing Y."/>
            <person name="Yang L."/>
            <person name="Yao Z."/>
            <person name="Ying F."/>
            <person name="Zhai J."/>
            <person name="Zhou L."/>
            <person name="Zuber A."/>
            <person name="Denarie J."/>
            <person name="Dixon R.A."/>
            <person name="May G.D."/>
            <person name="Schwartz D.C."/>
            <person name="Rogers J."/>
            <person name="Quetier F."/>
            <person name="Town C.D."/>
            <person name="Roe B.A."/>
        </authorList>
    </citation>
    <scope>NUCLEOTIDE SEQUENCE [LARGE SCALE GENOMIC DNA]</scope>
    <source>
        <strain evidence="1">A17</strain>
        <strain evidence="2 3">cv. Jemalong A17</strain>
    </source>
</reference>
<organism evidence="1 3">
    <name type="scientific">Medicago truncatula</name>
    <name type="common">Barrel medic</name>
    <name type="synonym">Medicago tribuloides</name>
    <dbReference type="NCBI Taxonomy" id="3880"/>
    <lineage>
        <taxon>Eukaryota</taxon>
        <taxon>Viridiplantae</taxon>
        <taxon>Streptophyta</taxon>
        <taxon>Embryophyta</taxon>
        <taxon>Tracheophyta</taxon>
        <taxon>Spermatophyta</taxon>
        <taxon>Magnoliopsida</taxon>
        <taxon>eudicotyledons</taxon>
        <taxon>Gunneridae</taxon>
        <taxon>Pentapetalae</taxon>
        <taxon>rosids</taxon>
        <taxon>fabids</taxon>
        <taxon>Fabales</taxon>
        <taxon>Fabaceae</taxon>
        <taxon>Papilionoideae</taxon>
        <taxon>50 kb inversion clade</taxon>
        <taxon>NPAAA clade</taxon>
        <taxon>Hologalegina</taxon>
        <taxon>IRL clade</taxon>
        <taxon>Trifolieae</taxon>
        <taxon>Medicago</taxon>
    </lineage>
</organism>
<dbReference type="PaxDb" id="3880-AES78047"/>
<evidence type="ECO:0000313" key="3">
    <source>
        <dbReference type="Proteomes" id="UP000002051"/>
    </source>
</evidence>
<reference evidence="2" key="3">
    <citation type="submission" date="2015-04" db="UniProtKB">
        <authorList>
            <consortium name="EnsemblPlants"/>
        </authorList>
    </citation>
    <scope>IDENTIFICATION</scope>
    <source>
        <strain evidence="2">cv. Jemalong A17</strain>
    </source>
</reference>
<accession>G7KWQ8</accession>
<evidence type="ECO:0000313" key="1">
    <source>
        <dbReference type="EMBL" id="AES78047.1"/>
    </source>
</evidence>
<dbReference type="Proteomes" id="UP000002051">
    <property type="component" value="Unassembled WGS sequence"/>
</dbReference>
<protein>
    <submittedName>
        <fullName evidence="1 2">Uncharacterized protein</fullName>
    </submittedName>
</protein>